<dbReference type="AlphaFoldDB" id="A0A2T0WLH4"/>
<evidence type="ECO:0008006" key="3">
    <source>
        <dbReference type="Google" id="ProtNLM"/>
    </source>
</evidence>
<proteinExistence type="predicted"/>
<gene>
    <name evidence="1" type="ORF">CLW00_106136</name>
</gene>
<evidence type="ECO:0000313" key="1">
    <source>
        <dbReference type="EMBL" id="PRY87512.1"/>
    </source>
</evidence>
<accession>A0A2T0WLH4</accession>
<organism evidence="1 2">
    <name type="scientific">Mongoliibacter ruber</name>
    <dbReference type="NCBI Taxonomy" id="1750599"/>
    <lineage>
        <taxon>Bacteria</taxon>
        <taxon>Pseudomonadati</taxon>
        <taxon>Bacteroidota</taxon>
        <taxon>Cytophagia</taxon>
        <taxon>Cytophagales</taxon>
        <taxon>Cyclobacteriaceae</taxon>
        <taxon>Mongoliibacter</taxon>
    </lineage>
</organism>
<comment type="caution">
    <text evidence="1">The sequence shown here is derived from an EMBL/GenBank/DDBJ whole genome shotgun (WGS) entry which is preliminary data.</text>
</comment>
<dbReference type="PROSITE" id="PS51257">
    <property type="entry name" value="PROKAR_LIPOPROTEIN"/>
    <property type="match status" value="1"/>
</dbReference>
<evidence type="ECO:0000313" key="2">
    <source>
        <dbReference type="Proteomes" id="UP000238157"/>
    </source>
</evidence>
<protein>
    <recommendedName>
        <fullName evidence="3">DUF4136 domain-containing protein</fullName>
    </recommendedName>
</protein>
<name>A0A2T0WLH4_9BACT</name>
<reference evidence="1 2" key="1">
    <citation type="submission" date="2018-03" db="EMBL/GenBank/DDBJ databases">
        <title>Genomic Encyclopedia of Archaeal and Bacterial Type Strains, Phase II (KMG-II): from individual species to whole genera.</title>
        <authorList>
            <person name="Goeker M."/>
        </authorList>
    </citation>
    <scope>NUCLEOTIDE SEQUENCE [LARGE SCALE GENOMIC DNA]</scope>
    <source>
        <strain evidence="1 2">DSM 27929</strain>
    </source>
</reference>
<dbReference type="OrthoDB" id="838576at2"/>
<keyword evidence="2" id="KW-1185">Reference proteome</keyword>
<dbReference type="EMBL" id="PVTR01000006">
    <property type="protein sequence ID" value="PRY87512.1"/>
    <property type="molecule type" value="Genomic_DNA"/>
</dbReference>
<dbReference type="RefSeq" id="WP_106133802.1">
    <property type="nucleotide sequence ID" value="NZ_PVTR01000006.1"/>
</dbReference>
<dbReference type="Proteomes" id="UP000238157">
    <property type="component" value="Unassembled WGS sequence"/>
</dbReference>
<sequence length="204" mass="23587">MRKLLFWGLFFIFFSCSPRGHIKAIEKIEVEPFVDLILSEIILINFPSRELSQKDYNSVLESMRIAVQQRGFHEIWDIDENEMELIANGVNDFSLKRNIQRLNDNLGIGYFLDMEILNRKPFKISPLVTQLQYRELTDPYSMGGLGLGSEHNLLTRYSLYQTDGAILLAQLEVSSQHLENNSLDPKVIQKEVEALFQHILINGN</sequence>